<dbReference type="RefSeq" id="XP_067804230.1">
    <property type="nucleotide sequence ID" value="XM_067945439.1"/>
</dbReference>
<dbReference type="EMBL" id="JALLKP010000001">
    <property type="protein sequence ID" value="KAK2197388.1"/>
    <property type="molecule type" value="Genomic_DNA"/>
</dbReference>
<name>A0AAD9PM94_9APIC</name>
<evidence type="ECO:0000256" key="1">
    <source>
        <dbReference type="SAM" id="SignalP"/>
    </source>
</evidence>
<dbReference type="AlphaFoldDB" id="A0AAD9PM94"/>
<keyword evidence="3" id="KW-1185">Reference proteome</keyword>
<evidence type="ECO:0000313" key="3">
    <source>
        <dbReference type="Proteomes" id="UP001214638"/>
    </source>
</evidence>
<evidence type="ECO:0000313" key="2">
    <source>
        <dbReference type="EMBL" id="KAK2197388.1"/>
    </source>
</evidence>
<dbReference type="KEGG" id="bdw:94334685"/>
<reference evidence="2" key="1">
    <citation type="journal article" date="2023" name="Nat. Microbiol.">
        <title>Babesia duncani multi-omics identifies virulence factors and drug targets.</title>
        <authorList>
            <person name="Singh P."/>
            <person name="Lonardi S."/>
            <person name="Liang Q."/>
            <person name="Vydyam P."/>
            <person name="Khabirova E."/>
            <person name="Fang T."/>
            <person name="Gihaz S."/>
            <person name="Thekkiniath J."/>
            <person name="Munshi M."/>
            <person name="Abel S."/>
            <person name="Ciampossin L."/>
            <person name="Batugedara G."/>
            <person name="Gupta M."/>
            <person name="Lu X.M."/>
            <person name="Lenz T."/>
            <person name="Chakravarty S."/>
            <person name="Cornillot E."/>
            <person name="Hu Y."/>
            <person name="Ma W."/>
            <person name="Gonzalez L.M."/>
            <person name="Sanchez S."/>
            <person name="Estrada K."/>
            <person name="Sanchez-Flores A."/>
            <person name="Montero E."/>
            <person name="Harb O.S."/>
            <person name="Le Roch K.G."/>
            <person name="Mamoun C.B."/>
        </authorList>
    </citation>
    <scope>NUCLEOTIDE SEQUENCE</scope>
    <source>
        <strain evidence="2">WA1</strain>
    </source>
</reference>
<dbReference type="Proteomes" id="UP001214638">
    <property type="component" value="Unassembled WGS sequence"/>
</dbReference>
<keyword evidence="1" id="KW-0732">Signal</keyword>
<protein>
    <submittedName>
        <fullName evidence="2">Uncharacterized protein</fullName>
    </submittedName>
</protein>
<sequence>MLYAWTVTVLFGKFLWLFQSIQLGFSINHNGYYRKLGKNVSFLNTHYSIPHHKYRKNLANTLNVEDNVNKVVLENSSYDDGLIQNINKDNIIALLAGNEHKCSLLKSLINPPGIDGSCNGLKTLFLTDGDDSVGHLYHLLNENGSVIDKINFISKGIIQTHKNAVITVADASLINICYEHTHDLEQYYDKLSKEGDQNSVASFNTTILGSYFSNKVDLQASVPPVLQVLKQIVDQFFETKTLHENESFSFNEKSSSLSRSDCLPIMNFLDSTYRDIDSIVEGVCGNHCVVIDICNNQVNMNQDFSNSIQYILCKLKKTLKVVLLSNEMFFPKHLRSWLNEIFGRTSVISLSVPPRFSVLTRSGHFDLFDSSKALFSKQYHISKTIADAGELDPLYFFHISDLPSTKLLKKIPINKSLDRVATDLVLEALKIKGITTRRDLIHFSKDAHALVRCYERRSLTKGDPKLGKHIDISFVIASMIDLSNRLCMGPLIREFDLNDDLSRIELPGASMVMNYILNMNLFPTVLYHADNIEALCNLIKMYKGFPVNNDLVMMLERWGLESDDLLIRGIAYINDTSDTRLLKFINANQDLFKIITCNTSRFYLGGSHVIFMRDFISKYGLLSNNKMLSYARGSKLMTFCGGLFNIIPQHAGLLLNPIYMDMGSMALSMLRTNDGSLENDKRSFKHFLEKGSRSYAKEFPAKDRVTLNIKLTKLENAYSGTRDELQGLYYMYLRYNSLRKIALFKANMIKGDRKRRFHVIKELNEAINLTNAIVEGIDNNKYQILRYLTKSMGTYNFSQSCEHSIKYFVTRFYGSEGLLVEPLGGNVYYVIPHYFIKDIIKIPQDHMEQTLKTDMRYARQFTKLVNDVSGSLVLHELDVEYMIISPDFVDLDHYKWPNEIPITQYISASIVQVAKNVSLKAAEFKEEMDGYLLKCANVDMAKEWLSLKTRVPIGGAEHKETYAEYFKSYWGLENDLDPH</sequence>
<accession>A0AAD9PM94</accession>
<feature type="signal peptide" evidence="1">
    <location>
        <begin position="1"/>
        <end position="26"/>
    </location>
</feature>
<feature type="chain" id="PRO_5042135824" evidence="1">
    <location>
        <begin position="27"/>
        <end position="979"/>
    </location>
</feature>
<organism evidence="2 3">
    <name type="scientific">Babesia duncani</name>
    <dbReference type="NCBI Taxonomy" id="323732"/>
    <lineage>
        <taxon>Eukaryota</taxon>
        <taxon>Sar</taxon>
        <taxon>Alveolata</taxon>
        <taxon>Apicomplexa</taxon>
        <taxon>Aconoidasida</taxon>
        <taxon>Piroplasmida</taxon>
        <taxon>Babesiidae</taxon>
        <taxon>Babesia</taxon>
    </lineage>
</organism>
<comment type="caution">
    <text evidence="2">The sequence shown here is derived from an EMBL/GenBank/DDBJ whole genome shotgun (WGS) entry which is preliminary data.</text>
</comment>
<dbReference type="GeneID" id="94334685"/>
<proteinExistence type="predicted"/>
<gene>
    <name evidence="2" type="ORF">BdWA1_000387</name>
</gene>